<dbReference type="PANTHER" id="PTHR23309:SF51">
    <property type="entry name" value="3-HYDROXYACYL-COA DEHYDROGENASE-RELATED"/>
    <property type="match status" value="1"/>
</dbReference>
<organism evidence="17 18">
    <name type="scientific">Novosphingobium bradum</name>
    <dbReference type="NCBI Taxonomy" id="1737444"/>
    <lineage>
        <taxon>Bacteria</taxon>
        <taxon>Pseudomonadati</taxon>
        <taxon>Pseudomonadota</taxon>
        <taxon>Alphaproteobacteria</taxon>
        <taxon>Sphingomonadales</taxon>
        <taxon>Sphingomonadaceae</taxon>
        <taxon>Novosphingobium</taxon>
    </lineage>
</organism>
<feature type="domain" description="3-hydroxyacyl-CoA dehydrogenase C-terminal" evidence="15">
    <location>
        <begin position="481"/>
        <end position="565"/>
    </location>
</feature>
<evidence type="ECO:0000313" key="17">
    <source>
        <dbReference type="EMBL" id="MFC3174060.1"/>
    </source>
</evidence>
<sequence>MKSINSVVTLDRVDGIAILRLDSPPVNALGLALREGILAGIAAALDGGARAIVLICEGRTFCAGADIAEFGKPLVAPLLPEDQAAIEASPVPVIAAIHGTALGGGLELALACHYRLAVPSASLGLPEVSLGLLPGAGGTQRLPRIVGVARALDMMTSGKPVSATTARELGIVDALAREGHLLDDAIAFARKVEGASAPLPRVRDRKVADTPEEAAAAIARLRQQQPRLFQGFKAPGHICEAVAASTLNDFEAGIAEELRLFQDLLASDESAAQIHAFFSERAVSKVPGLGKEVAARPVKATGVIGAGTMGTGITLALLAAGFTVTLVDRDAEALRRAAARVEKTVLDQVAKGRLNEDAAKAQLARLTLAESVESLADADLVIEAVFERMALKQQVFRELDAVVRPGAILATNTSFLDVDAIAAVTSRPGDVIGLHFFAPANIMRLLEIVRGKAVHGDVLATAIWLARKLGKLGVVSGVCDGFIANRLMARRGEAADALMLAGASPDQIDRVMTDHGFPMGPYRMMDLVGLDVVGWDRENSAGRTVQEILCEAGHWGQKTGSGYYEHASGTPVVSSATLAAIDTVRAREGISPRPIGDDEILSGLLDVIVNEGAKLVEEGIVYRAADIDMALIAGYGWPVYRGGPMFWGDAVGLSGIVERLKARIAQGQPITLSPLLERMAAKGQRFVRA</sequence>
<gene>
    <name evidence="17" type="ORF">ACFOD9_07350</name>
</gene>
<evidence type="ECO:0000256" key="3">
    <source>
        <dbReference type="ARBA" id="ARBA00008750"/>
    </source>
</evidence>
<dbReference type="SUPFAM" id="SSF48179">
    <property type="entry name" value="6-phosphogluconate dehydrogenase C-terminal domain-like"/>
    <property type="match status" value="2"/>
</dbReference>
<evidence type="ECO:0000259" key="16">
    <source>
        <dbReference type="Pfam" id="PF02737"/>
    </source>
</evidence>
<comment type="similarity">
    <text evidence="14">Belongs to the enoyl-CoA hydratase/isomerase family.</text>
</comment>
<keyword evidence="12" id="KW-0511">Multifunctional enzyme</keyword>
<dbReference type="InterPro" id="IPR006108">
    <property type="entry name" value="3HC_DH_C"/>
</dbReference>
<dbReference type="EMBL" id="JBHRTQ010000007">
    <property type="protein sequence ID" value="MFC3174060.1"/>
    <property type="molecule type" value="Genomic_DNA"/>
</dbReference>
<dbReference type="Proteomes" id="UP001595604">
    <property type="component" value="Unassembled WGS sequence"/>
</dbReference>
<accession>A0ABV7IMZ1</accession>
<dbReference type="Pfam" id="PF02737">
    <property type="entry name" value="3HCDH_N"/>
    <property type="match status" value="1"/>
</dbReference>
<dbReference type="Pfam" id="PF00725">
    <property type="entry name" value="3HCDH"/>
    <property type="match status" value="1"/>
</dbReference>
<evidence type="ECO:0000256" key="8">
    <source>
        <dbReference type="ARBA" id="ARBA00023098"/>
    </source>
</evidence>
<evidence type="ECO:0000256" key="12">
    <source>
        <dbReference type="ARBA" id="ARBA00023268"/>
    </source>
</evidence>
<dbReference type="InterPro" id="IPR006176">
    <property type="entry name" value="3-OHacyl-CoA_DH_NAD-bd"/>
</dbReference>
<evidence type="ECO:0000313" key="18">
    <source>
        <dbReference type="Proteomes" id="UP001595604"/>
    </source>
</evidence>
<dbReference type="CDD" id="cd06558">
    <property type="entry name" value="crotonase-like"/>
    <property type="match status" value="1"/>
</dbReference>
<evidence type="ECO:0000256" key="14">
    <source>
        <dbReference type="RuleBase" id="RU003707"/>
    </source>
</evidence>
<reference evidence="18" key="1">
    <citation type="journal article" date="2019" name="Int. J. Syst. Evol. Microbiol.">
        <title>The Global Catalogue of Microorganisms (GCM) 10K type strain sequencing project: providing services to taxonomists for standard genome sequencing and annotation.</title>
        <authorList>
            <consortium name="The Broad Institute Genomics Platform"/>
            <consortium name="The Broad Institute Genome Sequencing Center for Infectious Disease"/>
            <person name="Wu L."/>
            <person name="Ma J."/>
        </authorList>
    </citation>
    <scope>NUCLEOTIDE SEQUENCE [LARGE SCALE GENOMIC DNA]</scope>
    <source>
        <strain evidence="18">KCTC 42984</strain>
    </source>
</reference>
<dbReference type="InterPro" id="IPR029045">
    <property type="entry name" value="ClpP/crotonase-like_dom_sf"/>
</dbReference>
<evidence type="ECO:0000256" key="9">
    <source>
        <dbReference type="ARBA" id="ARBA00023140"/>
    </source>
</evidence>
<feature type="domain" description="3-hydroxyacyl-CoA dehydrogenase NAD binding" evidence="16">
    <location>
        <begin position="302"/>
        <end position="476"/>
    </location>
</feature>
<evidence type="ECO:0000256" key="7">
    <source>
        <dbReference type="ARBA" id="ARBA00023027"/>
    </source>
</evidence>
<keyword evidence="8" id="KW-0443">Lipid metabolism</keyword>
<keyword evidence="6" id="KW-0560">Oxidoreductase</keyword>
<comment type="similarity">
    <text evidence="3">In the N-terminal section; belongs to the enoyl-CoA hydratase/isomerase family.</text>
</comment>
<dbReference type="InterPro" id="IPR018376">
    <property type="entry name" value="Enoyl-CoA_hyd/isom_CS"/>
</dbReference>
<evidence type="ECO:0000256" key="5">
    <source>
        <dbReference type="ARBA" id="ARBA00022963"/>
    </source>
</evidence>
<keyword evidence="4" id="KW-0276">Fatty acid metabolism</keyword>
<dbReference type="InterPro" id="IPR001753">
    <property type="entry name" value="Enoyl-CoA_hydra/iso"/>
</dbReference>
<keyword evidence="5" id="KW-0442">Lipid degradation</keyword>
<keyword evidence="18" id="KW-1185">Reference proteome</keyword>
<comment type="caution">
    <text evidence="17">The sequence shown here is derived from an EMBL/GenBank/DDBJ whole genome shotgun (WGS) entry which is preliminary data.</text>
</comment>
<dbReference type="SUPFAM" id="SSF51735">
    <property type="entry name" value="NAD(P)-binding Rossmann-fold domains"/>
    <property type="match status" value="1"/>
</dbReference>
<evidence type="ECO:0000256" key="13">
    <source>
        <dbReference type="ARBA" id="ARBA00049556"/>
    </source>
</evidence>
<proteinExistence type="inferred from homology"/>
<evidence type="ECO:0000256" key="2">
    <source>
        <dbReference type="ARBA" id="ARBA00005005"/>
    </source>
</evidence>
<dbReference type="InterPro" id="IPR008927">
    <property type="entry name" value="6-PGluconate_DH-like_C_sf"/>
</dbReference>
<comment type="subcellular location">
    <subcellularLocation>
        <location evidence="1">Peroxisome</location>
    </subcellularLocation>
</comment>
<evidence type="ECO:0000259" key="15">
    <source>
        <dbReference type="Pfam" id="PF00725"/>
    </source>
</evidence>
<dbReference type="Gene3D" id="3.90.226.10">
    <property type="entry name" value="2-enoyl-CoA Hydratase, Chain A, domain 1"/>
    <property type="match status" value="1"/>
</dbReference>
<comment type="pathway">
    <text evidence="2">Lipid metabolism; fatty acid beta-oxidation.</text>
</comment>
<evidence type="ECO:0000256" key="6">
    <source>
        <dbReference type="ARBA" id="ARBA00023002"/>
    </source>
</evidence>
<dbReference type="RefSeq" id="WP_379509434.1">
    <property type="nucleotide sequence ID" value="NZ_JBHRTQ010000007.1"/>
</dbReference>
<dbReference type="InterPro" id="IPR036291">
    <property type="entry name" value="NAD(P)-bd_dom_sf"/>
</dbReference>
<keyword evidence="10" id="KW-0413">Isomerase</keyword>
<evidence type="ECO:0000256" key="4">
    <source>
        <dbReference type="ARBA" id="ARBA00022832"/>
    </source>
</evidence>
<evidence type="ECO:0000256" key="1">
    <source>
        <dbReference type="ARBA" id="ARBA00004275"/>
    </source>
</evidence>
<keyword evidence="9" id="KW-0576">Peroxisome</keyword>
<evidence type="ECO:0000256" key="10">
    <source>
        <dbReference type="ARBA" id="ARBA00023235"/>
    </source>
</evidence>
<dbReference type="Gene3D" id="1.10.1040.50">
    <property type="match status" value="1"/>
</dbReference>
<dbReference type="PROSITE" id="PS00166">
    <property type="entry name" value="ENOYL_COA_HYDRATASE"/>
    <property type="match status" value="1"/>
</dbReference>
<evidence type="ECO:0000256" key="11">
    <source>
        <dbReference type="ARBA" id="ARBA00023239"/>
    </source>
</evidence>
<keyword evidence="11" id="KW-0456">Lyase</keyword>
<dbReference type="Pfam" id="PF00378">
    <property type="entry name" value="ECH_1"/>
    <property type="match status" value="1"/>
</dbReference>
<comment type="catalytic activity">
    <reaction evidence="13">
        <text>a (3S)-3-hydroxyacyl-CoA + NAD(+) = a 3-oxoacyl-CoA + NADH + H(+)</text>
        <dbReference type="Rhea" id="RHEA:22432"/>
        <dbReference type="ChEBI" id="CHEBI:15378"/>
        <dbReference type="ChEBI" id="CHEBI:57318"/>
        <dbReference type="ChEBI" id="CHEBI:57540"/>
        <dbReference type="ChEBI" id="CHEBI:57945"/>
        <dbReference type="ChEBI" id="CHEBI:90726"/>
        <dbReference type="EC" id="1.1.1.35"/>
    </reaction>
</comment>
<name>A0ABV7IMZ1_9SPHN</name>
<protein>
    <submittedName>
        <fullName evidence="17">3-hydroxyacyl-CoA dehydrogenase NAD-binding domain-containing protein</fullName>
    </submittedName>
</protein>
<keyword evidence="7" id="KW-0520">NAD</keyword>
<dbReference type="Gene3D" id="3.40.50.720">
    <property type="entry name" value="NAD(P)-binding Rossmann-like Domain"/>
    <property type="match status" value="1"/>
</dbReference>
<dbReference type="PANTHER" id="PTHR23309">
    <property type="entry name" value="3-HYDROXYACYL-COA DEHYROGENASE"/>
    <property type="match status" value="1"/>
</dbReference>
<dbReference type="SUPFAM" id="SSF52096">
    <property type="entry name" value="ClpP/crotonase"/>
    <property type="match status" value="1"/>
</dbReference>